<sequence length="259" mass="27434">MLEGFDVMMWVSRRTALLGGLGALFAVGAGVQASGQTGGQGADHWYDLKDRDGAPLPNMRLPVELTSEIERLPGVFWMGAAQPDVTIIEVYDYNCPWCHATARDLHALMADAGDVRIGFMNNPILSPASAQAAKVEMALLRTMGPQIAYDFYRAMFSRKGRADGAAALAAARVVMDGRRSDAAEGKKTGATFADVQRVADDEKTAMALKAQMKLAASLGMSATPSFITGGVSIQGYPGPKTLGGIVAAMRDCEEPVCKG</sequence>
<feature type="domain" description="Thioredoxin-like fold" evidence="2">
    <location>
        <begin position="76"/>
        <end position="246"/>
    </location>
</feature>
<evidence type="ECO:0000256" key="1">
    <source>
        <dbReference type="ARBA" id="ARBA00023284"/>
    </source>
</evidence>
<keyword evidence="1" id="KW-0676">Redox-active center</keyword>
<organism evidence="3 4">
    <name type="scientific">Camelimonas fluminis</name>
    <dbReference type="NCBI Taxonomy" id="1576911"/>
    <lineage>
        <taxon>Bacteria</taxon>
        <taxon>Pseudomonadati</taxon>
        <taxon>Pseudomonadota</taxon>
        <taxon>Alphaproteobacteria</taxon>
        <taxon>Hyphomicrobiales</taxon>
        <taxon>Chelatococcaceae</taxon>
        <taxon>Camelimonas</taxon>
    </lineage>
</organism>
<dbReference type="Pfam" id="PF13462">
    <property type="entry name" value="Thioredoxin_4"/>
    <property type="match status" value="1"/>
</dbReference>
<accession>A0ABV7UDC9</accession>
<dbReference type="PROSITE" id="PS00194">
    <property type="entry name" value="THIOREDOXIN_1"/>
    <property type="match status" value="1"/>
</dbReference>
<dbReference type="InterPro" id="IPR017937">
    <property type="entry name" value="Thioredoxin_CS"/>
</dbReference>
<dbReference type="Gene3D" id="3.40.30.10">
    <property type="entry name" value="Glutaredoxin"/>
    <property type="match status" value="1"/>
</dbReference>
<dbReference type="RefSeq" id="WP_191317518.1">
    <property type="nucleotide sequence ID" value="NZ_BNCG01000001.1"/>
</dbReference>
<evidence type="ECO:0000313" key="3">
    <source>
        <dbReference type="EMBL" id="MFC3636399.1"/>
    </source>
</evidence>
<evidence type="ECO:0000259" key="2">
    <source>
        <dbReference type="Pfam" id="PF13462"/>
    </source>
</evidence>
<dbReference type="InterPro" id="IPR051470">
    <property type="entry name" value="Thiol:disulfide_interchange"/>
</dbReference>
<dbReference type="InterPro" id="IPR036249">
    <property type="entry name" value="Thioredoxin-like_sf"/>
</dbReference>
<dbReference type="PANTHER" id="PTHR35272">
    <property type="entry name" value="THIOL:DISULFIDE INTERCHANGE PROTEIN DSBC-RELATED"/>
    <property type="match status" value="1"/>
</dbReference>
<comment type="caution">
    <text evidence="3">The sequence shown here is derived from an EMBL/GenBank/DDBJ whole genome shotgun (WGS) entry which is preliminary data.</text>
</comment>
<dbReference type="Proteomes" id="UP001595704">
    <property type="component" value="Unassembled WGS sequence"/>
</dbReference>
<reference evidence="4" key="1">
    <citation type="journal article" date="2019" name="Int. J. Syst. Evol. Microbiol.">
        <title>The Global Catalogue of Microorganisms (GCM) 10K type strain sequencing project: providing services to taxonomists for standard genome sequencing and annotation.</title>
        <authorList>
            <consortium name="The Broad Institute Genomics Platform"/>
            <consortium name="The Broad Institute Genome Sequencing Center for Infectious Disease"/>
            <person name="Wu L."/>
            <person name="Ma J."/>
        </authorList>
    </citation>
    <scope>NUCLEOTIDE SEQUENCE [LARGE SCALE GENOMIC DNA]</scope>
    <source>
        <strain evidence="4">KCTC 42282</strain>
    </source>
</reference>
<dbReference type="PANTHER" id="PTHR35272:SF3">
    <property type="entry name" value="THIOL:DISULFIDE INTERCHANGE PROTEIN DSBC"/>
    <property type="match status" value="1"/>
</dbReference>
<protein>
    <submittedName>
        <fullName evidence="3">Thioredoxin domain-containing protein</fullName>
    </submittedName>
</protein>
<keyword evidence="4" id="KW-1185">Reference proteome</keyword>
<evidence type="ECO:0000313" key="4">
    <source>
        <dbReference type="Proteomes" id="UP001595704"/>
    </source>
</evidence>
<name>A0ABV7UDC9_9HYPH</name>
<dbReference type="EMBL" id="JBHRYC010000023">
    <property type="protein sequence ID" value="MFC3636399.1"/>
    <property type="molecule type" value="Genomic_DNA"/>
</dbReference>
<proteinExistence type="predicted"/>
<gene>
    <name evidence="3" type="ORF">ACFONL_03235</name>
</gene>
<dbReference type="SUPFAM" id="SSF52833">
    <property type="entry name" value="Thioredoxin-like"/>
    <property type="match status" value="1"/>
</dbReference>
<dbReference type="InterPro" id="IPR012336">
    <property type="entry name" value="Thioredoxin-like_fold"/>
</dbReference>